<evidence type="ECO:0000313" key="2">
    <source>
        <dbReference type="Proteomes" id="UP001054837"/>
    </source>
</evidence>
<sequence length="148" mass="16423">MSFLDEELLIEGLSDMLIKCFVFSPKRSKNGGSNATLQWISSHCGVADNEFANTLTKVGSNLSQPDPPVLERIITARFKTCHHETISNSGRDLRCQTLHAPWTELINTDFFLRTPQLLQGSSSAAADFVRDDPLFHPLLGGAFDFLLL</sequence>
<protein>
    <recommendedName>
        <fullName evidence="3">RNase H type-1 domain-containing protein</fullName>
    </recommendedName>
</protein>
<proteinExistence type="predicted"/>
<accession>A0AAV4S3E8</accession>
<dbReference type="EMBL" id="BPLQ01007073">
    <property type="protein sequence ID" value="GIY27706.1"/>
    <property type="molecule type" value="Genomic_DNA"/>
</dbReference>
<dbReference type="Proteomes" id="UP001054837">
    <property type="component" value="Unassembled WGS sequence"/>
</dbReference>
<name>A0AAV4S3E8_9ARAC</name>
<dbReference type="AlphaFoldDB" id="A0AAV4S3E8"/>
<reference evidence="1 2" key="1">
    <citation type="submission" date="2021-06" db="EMBL/GenBank/DDBJ databases">
        <title>Caerostris darwini draft genome.</title>
        <authorList>
            <person name="Kono N."/>
            <person name="Arakawa K."/>
        </authorList>
    </citation>
    <scope>NUCLEOTIDE SEQUENCE [LARGE SCALE GENOMIC DNA]</scope>
</reference>
<keyword evidence="2" id="KW-1185">Reference proteome</keyword>
<evidence type="ECO:0000313" key="1">
    <source>
        <dbReference type="EMBL" id="GIY27706.1"/>
    </source>
</evidence>
<gene>
    <name evidence="1" type="ORF">CDAR_237861</name>
</gene>
<comment type="caution">
    <text evidence="1">The sequence shown here is derived from an EMBL/GenBank/DDBJ whole genome shotgun (WGS) entry which is preliminary data.</text>
</comment>
<organism evidence="1 2">
    <name type="scientific">Caerostris darwini</name>
    <dbReference type="NCBI Taxonomy" id="1538125"/>
    <lineage>
        <taxon>Eukaryota</taxon>
        <taxon>Metazoa</taxon>
        <taxon>Ecdysozoa</taxon>
        <taxon>Arthropoda</taxon>
        <taxon>Chelicerata</taxon>
        <taxon>Arachnida</taxon>
        <taxon>Araneae</taxon>
        <taxon>Araneomorphae</taxon>
        <taxon>Entelegynae</taxon>
        <taxon>Araneoidea</taxon>
        <taxon>Araneidae</taxon>
        <taxon>Caerostris</taxon>
    </lineage>
</organism>
<evidence type="ECO:0008006" key="3">
    <source>
        <dbReference type="Google" id="ProtNLM"/>
    </source>
</evidence>